<dbReference type="AlphaFoldDB" id="A0AAW2Z317"/>
<proteinExistence type="predicted"/>
<evidence type="ECO:0000313" key="2">
    <source>
        <dbReference type="Proteomes" id="UP001431209"/>
    </source>
</evidence>
<dbReference type="Proteomes" id="UP001431209">
    <property type="component" value="Unassembled WGS sequence"/>
</dbReference>
<evidence type="ECO:0000313" key="1">
    <source>
        <dbReference type="EMBL" id="KAL0483709.1"/>
    </source>
</evidence>
<comment type="caution">
    <text evidence="1">The sequence shown here is derived from an EMBL/GenBank/DDBJ whole genome shotgun (WGS) entry which is preliminary data.</text>
</comment>
<dbReference type="EMBL" id="JAOPGA020000979">
    <property type="protein sequence ID" value="KAL0483709.1"/>
    <property type="molecule type" value="Genomic_DNA"/>
</dbReference>
<name>A0AAW2Z317_9EUKA</name>
<keyword evidence="2" id="KW-1185">Reference proteome</keyword>
<reference evidence="1 2" key="1">
    <citation type="submission" date="2024-03" db="EMBL/GenBank/DDBJ databases">
        <title>The Acrasis kona genome and developmental transcriptomes reveal deep origins of eukaryotic multicellular pathways.</title>
        <authorList>
            <person name="Sheikh S."/>
            <person name="Fu C.-J."/>
            <person name="Brown M.W."/>
            <person name="Baldauf S.L."/>
        </authorList>
    </citation>
    <scope>NUCLEOTIDE SEQUENCE [LARGE SCALE GENOMIC DNA]</scope>
    <source>
        <strain evidence="1 2">ATCC MYA-3509</strain>
    </source>
</reference>
<gene>
    <name evidence="1" type="ORF">AKO1_013960</name>
</gene>
<protein>
    <submittedName>
        <fullName evidence="1">Vacuolar protein sorting/targeting protein Vps10</fullName>
    </submittedName>
</protein>
<accession>A0AAW2Z317</accession>
<sequence>MGNLMNSTTSKPMFIRYTVMPDNVVGQIRILHEMELTEVQLLLGHEIPSLRKYRLKHEYFDGEKWDTMDSELKWRAAVINHCASGTKEPLQFKCTKKPIFLHYKRLNNITKVHVKQSKGPRAKRVIAPISVNKNGTKQQIDSPKITNDELFSYIMEREPEMEYLHTRERY</sequence>
<organism evidence="1 2">
    <name type="scientific">Acrasis kona</name>
    <dbReference type="NCBI Taxonomy" id="1008807"/>
    <lineage>
        <taxon>Eukaryota</taxon>
        <taxon>Discoba</taxon>
        <taxon>Heterolobosea</taxon>
        <taxon>Tetramitia</taxon>
        <taxon>Eutetramitia</taxon>
        <taxon>Acrasidae</taxon>
        <taxon>Acrasis</taxon>
    </lineage>
</organism>